<dbReference type="EMBL" id="JACHFQ010000005">
    <property type="protein sequence ID" value="MBB5226460.1"/>
    <property type="molecule type" value="Genomic_DNA"/>
</dbReference>
<proteinExistence type="predicted"/>
<name>A0A7W8LMJ0_9SPIR</name>
<dbReference type="InterPro" id="IPR013321">
    <property type="entry name" value="Arc_rbn_hlx_hlx"/>
</dbReference>
<dbReference type="AlphaFoldDB" id="A0A7W8LMJ0"/>
<sequence>MAVSKFESAEKTSVLTIRVPHELKERIEFMAEQQGVSINQFALYAFTKQLSEIENSEYFQQFIKNKTRQDLLAGFDRAMGKVKFRAQNEDWDSLKIADSTSDSPEEQQRIQKALEGSKRNPNVTFEIKRT</sequence>
<evidence type="ECO:0000313" key="3">
    <source>
        <dbReference type="Proteomes" id="UP000518887"/>
    </source>
</evidence>
<reference evidence="2 3" key="1">
    <citation type="submission" date="2020-08" db="EMBL/GenBank/DDBJ databases">
        <title>Genomic Encyclopedia of Type Strains, Phase IV (KMG-IV): sequencing the most valuable type-strain genomes for metagenomic binning, comparative biology and taxonomic classification.</title>
        <authorList>
            <person name="Goeker M."/>
        </authorList>
    </citation>
    <scope>NUCLEOTIDE SEQUENCE [LARGE SCALE GENOMIC DNA]</scope>
    <source>
        <strain evidence="2 3">DSM 103462</strain>
    </source>
</reference>
<accession>A0A7W8LMJ0</accession>
<organism evidence="2 3">
    <name type="scientific">Treponema ruminis</name>
    <dbReference type="NCBI Taxonomy" id="744515"/>
    <lineage>
        <taxon>Bacteria</taxon>
        <taxon>Pseudomonadati</taxon>
        <taxon>Spirochaetota</taxon>
        <taxon>Spirochaetia</taxon>
        <taxon>Spirochaetales</taxon>
        <taxon>Treponemataceae</taxon>
        <taxon>Treponema</taxon>
    </lineage>
</organism>
<dbReference type="InterPro" id="IPR010985">
    <property type="entry name" value="Ribbon_hlx_hlx"/>
</dbReference>
<dbReference type="Proteomes" id="UP000518887">
    <property type="component" value="Unassembled WGS sequence"/>
</dbReference>
<dbReference type="InterPro" id="IPR008651">
    <property type="entry name" value="Uncharacterised_HicB"/>
</dbReference>
<dbReference type="SUPFAM" id="SSF47598">
    <property type="entry name" value="Ribbon-helix-helix"/>
    <property type="match status" value="1"/>
</dbReference>
<dbReference type="Gene3D" id="1.10.1220.10">
    <property type="entry name" value="Met repressor-like"/>
    <property type="match status" value="1"/>
</dbReference>
<gene>
    <name evidence="2" type="ORF">HNP76_001833</name>
</gene>
<dbReference type="RefSeq" id="WP_184659736.1">
    <property type="nucleotide sequence ID" value="NZ_CP031518.1"/>
</dbReference>
<evidence type="ECO:0000256" key="1">
    <source>
        <dbReference type="SAM" id="MobiDB-lite"/>
    </source>
</evidence>
<dbReference type="Pfam" id="PF05534">
    <property type="entry name" value="HicB"/>
    <property type="match status" value="1"/>
</dbReference>
<evidence type="ECO:0000313" key="2">
    <source>
        <dbReference type="EMBL" id="MBB5226460.1"/>
    </source>
</evidence>
<keyword evidence="3" id="KW-1185">Reference proteome</keyword>
<dbReference type="GO" id="GO:0006355">
    <property type="term" value="P:regulation of DNA-templated transcription"/>
    <property type="evidence" value="ECO:0007669"/>
    <property type="project" value="InterPro"/>
</dbReference>
<feature type="region of interest" description="Disordered" evidence="1">
    <location>
        <begin position="94"/>
        <end position="130"/>
    </location>
</feature>
<comment type="caution">
    <text evidence="2">The sequence shown here is derived from an EMBL/GenBank/DDBJ whole genome shotgun (WGS) entry which is preliminary data.</text>
</comment>
<protein>
    <submittedName>
        <fullName evidence="2">FAD synthase</fullName>
    </submittedName>
</protein>